<evidence type="ECO:0000256" key="2">
    <source>
        <dbReference type="ARBA" id="ARBA00004922"/>
    </source>
</evidence>
<gene>
    <name evidence="12" type="ORF">G210_3188</name>
</gene>
<dbReference type="GO" id="GO:0006493">
    <property type="term" value="P:protein O-linked glycosylation"/>
    <property type="evidence" value="ECO:0007669"/>
    <property type="project" value="TreeGrafter"/>
</dbReference>
<evidence type="ECO:0000256" key="7">
    <source>
        <dbReference type="ARBA" id="ARBA00022968"/>
    </source>
</evidence>
<comment type="caution">
    <text evidence="12">The sequence shown here is derived from an EMBL/GenBank/DDBJ whole genome shotgun (WGS) entry which is preliminary data.</text>
</comment>
<comment type="similarity">
    <text evidence="3">Belongs to the MNN1/MNT family.</text>
</comment>
<dbReference type="PANTHER" id="PTHR31392:SF1">
    <property type="entry name" value="ALPHA-1,3-MANNOSYLTRANSFERASE MNN1-RELATED"/>
    <property type="match status" value="1"/>
</dbReference>
<dbReference type="OMA" id="CHEANNI"/>
<dbReference type="GO" id="GO:0000033">
    <property type="term" value="F:alpha-1,3-mannosyltransferase activity"/>
    <property type="evidence" value="ECO:0007669"/>
    <property type="project" value="TreeGrafter"/>
</dbReference>
<accession>M3IJK7</accession>
<evidence type="ECO:0000256" key="6">
    <source>
        <dbReference type="ARBA" id="ARBA00022692"/>
    </source>
</evidence>
<sequence>MVFTSFSMARKQKRFIVILITISFLYLISNISPSPKPIQNESQQNLSSLLKPIDDNEYNLPISEIFLRTTSPDLVSSLPVDQRCDLFFDFLTSRNEHWHFDPMVDYRVDFRHQDYIEYFKSNGVRLNDEFKRTEGKRFKNQDEFREGLDNYMKTMYYKEKVLLNEYDMINKVSIFRIFNKCYLRDSGFMNRGYSKKNPKSLETKVYMWLTKRFPSFENWNGDVHVPKTSTKDLFLNQVRKKSSGKGIVLTISDDHVSDTVNLIRVLRALNNKLPIEIIYNTRLSPASKQKIVECSRMPFESYPKQQVTFVNIHDTIERNYINRFIKFDFKFLAMLFTSFEDFIFLDADTVLFKSPEYFFNLQGYKQTGAYFFKDRGMLLYHPPKDIDLFREFGASEIESSMFDIPMMSNFTTNREFFRGLVHYMESGLVVMNKKRHFTSLLMAIEMNFFHPIRMKVFGDKELYWLGFAINGDENYHFNQNFAAAVGQLTPSKDRIRSDGKPYQAQEICSPHPGHLSDDDNRTLLWINSGVVFCNKGNNVDYEKEANFEDQDILKFLHTPDEFKAFYESPLVITHAIIPPLSDDLKPRYNINEEPSDGWSWKRNYCHEYMWCGYSSIGGDQTYEPVSDNGDDEENSLQGRLVTYTDEEIQFFNKLSKIWVG</sequence>
<comment type="subcellular location">
    <subcellularLocation>
        <location evidence="1">Golgi apparatus membrane</location>
        <topology evidence="1">Single-pass type II membrane protein</topology>
    </subcellularLocation>
</comment>
<dbReference type="InterPro" id="IPR029044">
    <property type="entry name" value="Nucleotide-diphossugar_trans"/>
</dbReference>
<dbReference type="OrthoDB" id="430354at2759"/>
<evidence type="ECO:0008006" key="14">
    <source>
        <dbReference type="Google" id="ProtNLM"/>
    </source>
</evidence>
<evidence type="ECO:0000256" key="10">
    <source>
        <dbReference type="ARBA" id="ARBA00023136"/>
    </source>
</evidence>
<proteinExistence type="inferred from homology"/>
<evidence type="ECO:0000256" key="8">
    <source>
        <dbReference type="ARBA" id="ARBA00022989"/>
    </source>
</evidence>
<keyword evidence="6" id="KW-0812">Transmembrane</keyword>
<name>M3IJK7_CANMX</name>
<dbReference type="STRING" id="1245528.M3IJK7"/>
<protein>
    <recommendedName>
        <fullName evidence="14">Alpha-1,3-mannosyltransferase</fullName>
    </recommendedName>
</protein>
<keyword evidence="8" id="KW-1133">Transmembrane helix</keyword>
<evidence type="ECO:0000256" key="1">
    <source>
        <dbReference type="ARBA" id="ARBA00004323"/>
    </source>
</evidence>
<keyword evidence="11" id="KW-0325">Glycoprotein</keyword>
<organism evidence="12 13">
    <name type="scientific">Candida maltosa (strain Xu316)</name>
    <name type="common">Yeast</name>
    <dbReference type="NCBI Taxonomy" id="1245528"/>
    <lineage>
        <taxon>Eukaryota</taxon>
        <taxon>Fungi</taxon>
        <taxon>Dikarya</taxon>
        <taxon>Ascomycota</taxon>
        <taxon>Saccharomycotina</taxon>
        <taxon>Pichiomycetes</taxon>
        <taxon>Debaryomycetaceae</taxon>
        <taxon>Candida/Lodderomyces clade</taxon>
        <taxon>Candida</taxon>
    </lineage>
</organism>
<evidence type="ECO:0000313" key="12">
    <source>
        <dbReference type="EMBL" id="EMG46556.1"/>
    </source>
</evidence>
<dbReference type="Proteomes" id="UP000011777">
    <property type="component" value="Unassembled WGS sequence"/>
</dbReference>
<keyword evidence="10" id="KW-0472">Membrane</keyword>
<dbReference type="PANTHER" id="PTHR31392">
    <property type="entry name" value="ALPHA-1,3-MANNOSYLTRANSFERASE MNN1-RELATED"/>
    <property type="match status" value="1"/>
</dbReference>
<dbReference type="Pfam" id="PF11051">
    <property type="entry name" value="Mannosyl_trans3"/>
    <property type="match status" value="1"/>
</dbReference>
<evidence type="ECO:0000256" key="3">
    <source>
        <dbReference type="ARBA" id="ARBA00009105"/>
    </source>
</evidence>
<keyword evidence="9" id="KW-0333">Golgi apparatus</keyword>
<comment type="pathway">
    <text evidence="2">Protein modification; protein glycosylation.</text>
</comment>
<dbReference type="UniPathway" id="UPA00378"/>
<keyword evidence="4" id="KW-0328">Glycosyltransferase</keyword>
<dbReference type="InterPro" id="IPR022751">
    <property type="entry name" value="Alpha_mannosyltransferase"/>
</dbReference>
<dbReference type="EMBL" id="AOGT01001967">
    <property type="protein sequence ID" value="EMG46556.1"/>
    <property type="molecule type" value="Genomic_DNA"/>
</dbReference>
<evidence type="ECO:0000313" key="13">
    <source>
        <dbReference type="Proteomes" id="UP000011777"/>
    </source>
</evidence>
<keyword evidence="13" id="KW-1185">Reference proteome</keyword>
<evidence type="ECO:0000256" key="5">
    <source>
        <dbReference type="ARBA" id="ARBA00022679"/>
    </source>
</evidence>
<dbReference type="GO" id="GO:0000139">
    <property type="term" value="C:Golgi membrane"/>
    <property type="evidence" value="ECO:0007669"/>
    <property type="project" value="UniProtKB-SubCell"/>
</dbReference>
<evidence type="ECO:0000256" key="11">
    <source>
        <dbReference type="ARBA" id="ARBA00023180"/>
    </source>
</evidence>
<evidence type="ECO:0000256" key="9">
    <source>
        <dbReference type="ARBA" id="ARBA00023034"/>
    </source>
</evidence>
<dbReference type="Gene3D" id="3.90.550.10">
    <property type="entry name" value="Spore Coat Polysaccharide Biosynthesis Protein SpsA, Chain A"/>
    <property type="match status" value="1"/>
</dbReference>
<dbReference type="eggNOG" id="ENOG502RZ48">
    <property type="taxonomic scope" value="Eukaryota"/>
</dbReference>
<dbReference type="SUPFAM" id="SSF53448">
    <property type="entry name" value="Nucleotide-diphospho-sugar transferases"/>
    <property type="match status" value="1"/>
</dbReference>
<dbReference type="GO" id="GO:0046354">
    <property type="term" value="P:mannan biosynthetic process"/>
    <property type="evidence" value="ECO:0007669"/>
    <property type="project" value="UniProtKB-ARBA"/>
</dbReference>
<dbReference type="AlphaFoldDB" id="M3IJK7"/>
<keyword evidence="5" id="KW-0808">Transferase</keyword>
<keyword evidence="7" id="KW-0735">Signal-anchor</keyword>
<dbReference type="HOGENOM" id="CLU_015387_0_1_1"/>
<evidence type="ECO:0000256" key="4">
    <source>
        <dbReference type="ARBA" id="ARBA00022676"/>
    </source>
</evidence>
<reference evidence="12 13" key="1">
    <citation type="submission" date="2013-02" db="EMBL/GenBank/DDBJ databases">
        <title>Genome sequence of Candida maltosa Xu316, a potential industrial strain for xylitol and ethanol production.</title>
        <authorList>
            <person name="Yu J."/>
            <person name="Wang Q."/>
            <person name="Geng X."/>
            <person name="Bao W."/>
            <person name="He P."/>
            <person name="Cai J."/>
        </authorList>
    </citation>
    <scope>NUCLEOTIDE SEQUENCE [LARGE SCALE GENOMIC DNA]</scope>
    <source>
        <strain evidence="13">Xu316</strain>
    </source>
</reference>